<proteinExistence type="predicted"/>
<dbReference type="AlphaFoldDB" id="A0A6J1PCK8"/>
<evidence type="ECO:0000313" key="3">
    <source>
        <dbReference type="RefSeq" id="XP_024867141.1"/>
    </source>
</evidence>
<feature type="compositionally biased region" description="Basic and acidic residues" evidence="1">
    <location>
        <begin position="110"/>
        <end position="131"/>
    </location>
</feature>
<keyword evidence="2" id="KW-1185">Reference proteome</keyword>
<dbReference type="GeneID" id="112451624"/>
<sequence>MRVKERREGDPERWHLALKRRAIILYVFRLRDFSARMIFGTDNHASRKSSPLMSLQVAILSTLSHILLPQNQLTTQETFPEAFYVIFTVLKVGIRITCKTQITSGPKTRKNQERVVDTEESCRESSGRDSL</sequence>
<evidence type="ECO:0000256" key="1">
    <source>
        <dbReference type="SAM" id="MobiDB-lite"/>
    </source>
</evidence>
<name>A0A6J1PCK8_9HYME</name>
<feature type="region of interest" description="Disordered" evidence="1">
    <location>
        <begin position="103"/>
        <end position="131"/>
    </location>
</feature>
<protein>
    <submittedName>
        <fullName evidence="3">Uncharacterized protein LOC112451624</fullName>
    </submittedName>
</protein>
<organism evidence="2 3">
    <name type="scientific">Temnothorax curvispinosus</name>
    <dbReference type="NCBI Taxonomy" id="300111"/>
    <lineage>
        <taxon>Eukaryota</taxon>
        <taxon>Metazoa</taxon>
        <taxon>Ecdysozoa</taxon>
        <taxon>Arthropoda</taxon>
        <taxon>Hexapoda</taxon>
        <taxon>Insecta</taxon>
        <taxon>Pterygota</taxon>
        <taxon>Neoptera</taxon>
        <taxon>Endopterygota</taxon>
        <taxon>Hymenoptera</taxon>
        <taxon>Apocrita</taxon>
        <taxon>Aculeata</taxon>
        <taxon>Formicoidea</taxon>
        <taxon>Formicidae</taxon>
        <taxon>Myrmicinae</taxon>
        <taxon>Temnothorax</taxon>
    </lineage>
</organism>
<accession>A0A6J1PCK8</accession>
<reference evidence="3" key="1">
    <citation type="submission" date="2025-08" db="UniProtKB">
        <authorList>
            <consortium name="RefSeq"/>
        </authorList>
    </citation>
    <scope>IDENTIFICATION</scope>
    <source>
        <tissue evidence="3">Whole body</tissue>
    </source>
</reference>
<dbReference type="RefSeq" id="XP_024867141.1">
    <property type="nucleotide sequence ID" value="XM_025011373.1"/>
</dbReference>
<dbReference type="Proteomes" id="UP000504618">
    <property type="component" value="Unplaced"/>
</dbReference>
<evidence type="ECO:0000313" key="2">
    <source>
        <dbReference type="Proteomes" id="UP000504618"/>
    </source>
</evidence>
<gene>
    <name evidence="3" type="primary">LOC112451624</name>
</gene>